<gene>
    <name evidence="6" type="ORF">S06H3_36639</name>
</gene>
<evidence type="ECO:0000256" key="2">
    <source>
        <dbReference type="ARBA" id="ARBA00022801"/>
    </source>
</evidence>
<sequence>ADFRSFASERGVGEVLQKIWRETGYMRELERENTIEALNRIDNLKELLTVTREYEEKAAVDNISAVSTRDSRGYVTEKNSRDVGGLYNLDGFLEEVSLLTDIDNYDESTDGLVLMTLHNAKGLEFPVVFIIGMEEGIFPHSRSMNSVEELEEERRLCYVGITRAKEKVFLSSSVSHSIYGDTSFRNVSRFINEIPQDLVIDENRIESESVKRAKAVGKNGYGGDYRYRKGDLIEHKYWGQGKILKVKKLADDSELDVMFDQVGIKHLLVSF</sequence>
<feature type="non-terminal residue" evidence="6">
    <location>
        <position position="271"/>
    </location>
</feature>
<keyword evidence="2" id="KW-0378">Hydrolase</keyword>
<evidence type="ECO:0000256" key="1">
    <source>
        <dbReference type="ARBA" id="ARBA00022741"/>
    </source>
</evidence>
<dbReference type="InterPro" id="IPR000212">
    <property type="entry name" value="DNA_helicase_UvrD/REP"/>
</dbReference>
<evidence type="ECO:0000256" key="3">
    <source>
        <dbReference type="ARBA" id="ARBA00022806"/>
    </source>
</evidence>
<keyword evidence="3" id="KW-0347">Helicase</keyword>
<organism evidence="6">
    <name type="scientific">marine sediment metagenome</name>
    <dbReference type="NCBI Taxonomy" id="412755"/>
    <lineage>
        <taxon>unclassified sequences</taxon>
        <taxon>metagenomes</taxon>
        <taxon>ecological metagenomes</taxon>
    </lineage>
</organism>
<reference evidence="6" key="1">
    <citation type="journal article" date="2014" name="Front. Microbiol.">
        <title>High frequency of phylogenetically diverse reductive dehalogenase-homologous genes in deep subseafloor sedimentary metagenomes.</title>
        <authorList>
            <person name="Kawai M."/>
            <person name="Futagami T."/>
            <person name="Toyoda A."/>
            <person name="Takaki Y."/>
            <person name="Nishi S."/>
            <person name="Hori S."/>
            <person name="Arai W."/>
            <person name="Tsubouchi T."/>
            <person name="Morono Y."/>
            <person name="Uchiyama I."/>
            <person name="Ito T."/>
            <person name="Fujiyama A."/>
            <person name="Inagaki F."/>
            <person name="Takami H."/>
        </authorList>
    </citation>
    <scope>NUCLEOTIDE SEQUENCE</scope>
    <source>
        <strain evidence="6">Expedition CK06-06</strain>
    </source>
</reference>
<dbReference type="GO" id="GO:0003677">
    <property type="term" value="F:DNA binding"/>
    <property type="evidence" value="ECO:0007669"/>
    <property type="project" value="InterPro"/>
</dbReference>
<name>X1LH75_9ZZZZ</name>
<dbReference type="PANTHER" id="PTHR11070">
    <property type="entry name" value="UVRD / RECB / PCRA DNA HELICASE FAMILY MEMBER"/>
    <property type="match status" value="1"/>
</dbReference>
<dbReference type="Pfam" id="PF13361">
    <property type="entry name" value="UvrD_C"/>
    <property type="match status" value="1"/>
</dbReference>
<evidence type="ECO:0000259" key="5">
    <source>
        <dbReference type="Pfam" id="PF13361"/>
    </source>
</evidence>
<evidence type="ECO:0000256" key="4">
    <source>
        <dbReference type="ARBA" id="ARBA00022840"/>
    </source>
</evidence>
<dbReference type="Gene3D" id="3.40.50.300">
    <property type="entry name" value="P-loop containing nucleotide triphosphate hydrolases"/>
    <property type="match status" value="1"/>
</dbReference>
<dbReference type="GO" id="GO:0033202">
    <property type="term" value="C:DNA helicase complex"/>
    <property type="evidence" value="ECO:0007669"/>
    <property type="project" value="TreeGrafter"/>
</dbReference>
<comment type="caution">
    <text evidence="6">The sequence shown here is derived from an EMBL/GenBank/DDBJ whole genome shotgun (WGS) entry which is preliminary data.</text>
</comment>
<dbReference type="GO" id="GO:0005829">
    <property type="term" value="C:cytosol"/>
    <property type="evidence" value="ECO:0007669"/>
    <property type="project" value="TreeGrafter"/>
</dbReference>
<evidence type="ECO:0000313" key="6">
    <source>
        <dbReference type="EMBL" id="GAI18697.1"/>
    </source>
</evidence>
<dbReference type="GO" id="GO:0016787">
    <property type="term" value="F:hydrolase activity"/>
    <property type="evidence" value="ECO:0007669"/>
    <property type="project" value="UniProtKB-KW"/>
</dbReference>
<dbReference type="SUPFAM" id="SSF52540">
    <property type="entry name" value="P-loop containing nucleoside triphosphate hydrolases"/>
    <property type="match status" value="1"/>
</dbReference>
<dbReference type="InterPro" id="IPR014017">
    <property type="entry name" value="DNA_helicase_UvrD-like_C"/>
</dbReference>
<keyword evidence="1" id="KW-0547">Nucleotide-binding</keyword>
<proteinExistence type="predicted"/>
<dbReference type="GO" id="GO:0043138">
    <property type="term" value="F:3'-5' DNA helicase activity"/>
    <property type="evidence" value="ECO:0007669"/>
    <property type="project" value="TreeGrafter"/>
</dbReference>
<feature type="domain" description="UvrD-like helicase C-terminal" evidence="5">
    <location>
        <begin position="22"/>
        <end position="173"/>
    </location>
</feature>
<protein>
    <recommendedName>
        <fullName evidence="5">UvrD-like helicase C-terminal domain-containing protein</fullName>
    </recommendedName>
</protein>
<keyword evidence="4" id="KW-0067">ATP-binding</keyword>
<dbReference type="GO" id="GO:0000725">
    <property type="term" value="P:recombinational repair"/>
    <property type="evidence" value="ECO:0007669"/>
    <property type="project" value="TreeGrafter"/>
</dbReference>
<accession>X1LH75</accession>
<dbReference type="EMBL" id="BARV01022211">
    <property type="protein sequence ID" value="GAI18697.1"/>
    <property type="molecule type" value="Genomic_DNA"/>
</dbReference>
<dbReference type="Pfam" id="PF21196">
    <property type="entry name" value="PcrA_UvrD_tudor"/>
    <property type="match status" value="1"/>
</dbReference>
<dbReference type="InterPro" id="IPR027417">
    <property type="entry name" value="P-loop_NTPase"/>
</dbReference>
<dbReference type="AlphaFoldDB" id="X1LH75"/>
<dbReference type="PANTHER" id="PTHR11070:SF2">
    <property type="entry name" value="ATP-DEPENDENT DNA HELICASE SRS2"/>
    <property type="match status" value="1"/>
</dbReference>
<dbReference type="Gene3D" id="1.10.486.10">
    <property type="entry name" value="PCRA, domain 4"/>
    <property type="match status" value="1"/>
</dbReference>
<dbReference type="GO" id="GO:0005524">
    <property type="term" value="F:ATP binding"/>
    <property type="evidence" value="ECO:0007669"/>
    <property type="project" value="UniProtKB-KW"/>
</dbReference>
<feature type="non-terminal residue" evidence="6">
    <location>
        <position position="1"/>
    </location>
</feature>